<comment type="caution">
    <text evidence="2">The sequence shown here is derived from an EMBL/GenBank/DDBJ whole genome shotgun (WGS) entry which is preliminary data.</text>
</comment>
<dbReference type="Proteomes" id="UP001431199">
    <property type="component" value="Unassembled WGS sequence"/>
</dbReference>
<name>A0ABT2LWH4_9FIRM</name>
<reference evidence="2" key="1">
    <citation type="submission" date="2022-09" db="EMBL/GenBank/DDBJ databases">
        <title>Eubacterium sp. LFL-14 isolated from human feces.</title>
        <authorList>
            <person name="Liu F."/>
        </authorList>
    </citation>
    <scope>NUCLEOTIDE SEQUENCE</scope>
    <source>
        <strain evidence="2">LFL-14</strain>
    </source>
</reference>
<organism evidence="2 3">
    <name type="scientific">Eubacterium album</name>
    <dbReference type="NCBI Taxonomy" id="2978477"/>
    <lineage>
        <taxon>Bacteria</taxon>
        <taxon>Bacillati</taxon>
        <taxon>Bacillota</taxon>
        <taxon>Clostridia</taxon>
        <taxon>Eubacteriales</taxon>
        <taxon>Eubacteriaceae</taxon>
        <taxon>Eubacterium</taxon>
    </lineage>
</organism>
<accession>A0ABT2LWH4</accession>
<feature type="transmembrane region" description="Helical" evidence="1">
    <location>
        <begin position="15"/>
        <end position="36"/>
    </location>
</feature>
<keyword evidence="1" id="KW-1133">Transmembrane helix</keyword>
<evidence type="ECO:0000256" key="1">
    <source>
        <dbReference type="SAM" id="Phobius"/>
    </source>
</evidence>
<proteinExistence type="predicted"/>
<protein>
    <recommendedName>
        <fullName evidence="4">FMN-binding domain-containing protein</fullName>
    </recommendedName>
</protein>
<dbReference type="EMBL" id="JAODBU010000002">
    <property type="protein sequence ID" value="MCT7397634.1"/>
    <property type="molecule type" value="Genomic_DNA"/>
</dbReference>
<keyword evidence="1" id="KW-0472">Membrane</keyword>
<evidence type="ECO:0000313" key="2">
    <source>
        <dbReference type="EMBL" id="MCT7397634.1"/>
    </source>
</evidence>
<keyword evidence="3" id="KW-1185">Reference proteome</keyword>
<keyword evidence="1" id="KW-0812">Transmembrane</keyword>
<dbReference type="RefSeq" id="WP_022088178.1">
    <property type="nucleotide sequence ID" value="NZ_JAODBU010000002.1"/>
</dbReference>
<evidence type="ECO:0008006" key="4">
    <source>
        <dbReference type="Google" id="ProtNLM"/>
    </source>
</evidence>
<sequence length="142" mass="15846">MSKSPKFMVFHLKELIYTFILIVLGIALIITLVLMFRKDTTTSAPASDCTYKAGVYSSYITLNGNPMEIQVVLDDNHINSITIENIDDSVATMYPLVKPAFEDIANQIVSTQSLENVSYNPESQYTYSVLYNAICDTINSAK</sequence>
<gene>
    <name evidence="2" type="ORF">N5B56_00865</name>
</gene>
<evidence type="ECO:0000313" key="3">
    <source>
        <dbReference type="Proteomes" id="UP001431199"/>
    </source>
</evidence>